<feature type="domain" description="Spatacsin C-terminal" evidence="2">
    <location>
        <begin position="1422"/>
        <end position="1763"/>
    </location>
</feature>
<feature type="coiled-coil region" evidence="1">
    <location>
        <begin position="1864"/>
        <end position="1909"/>
    </location>
</feature>
<reference evidence="3 4" key="1">
    <citation type="journal article" date="2024" name="Ann. Entomol. Soc. Am.">
        <title>Genomic analyses of the southern and eastern yellowjacket wasps (Hymenoptera: Vespidae) reveal evolutionary signatures of social life.</title>
        <authorList>
            <person name="Catto M.A."/>
            <person name="Caine P.B."/>
            <person name="Orr S.E."/>
            <person name="Hunt B.G."/>
            <person name="Goodisman M.A.D."/>
        </authorList>
    </citation>
    <scope>NUCLEOTIDE SEQUENCE [LARGE SCALE GENOMIC DNA]</scope>
    <source>
        <strain evidence="3">233</strain>
        <tissue evidence="3">Head and thorax</tissue>
    </source>
</reference>
<evidence type="ECO:0000313" key="4">
    <source>
        <dbReference type="Proteomes" id="UP001607302"/>
    </source>
</evidence>
<proteinExistence type="predicted"/>
<dbReference type="InterPro" id="IPR028103">
    <property type="entry name" value="Spatacsin"/>
</dbReference>
<evidence type="ECO:0000259" key="2">
    <source>
        <dbReference type="Pfam" id="PF14649"/>
    </source>
</evidence>
<dbReference type="PANTHER" id="PTHR13650">
    <property type="entry name" value="SPATACSIN"/>
    <property type="match status" value="1"/>
</dbReference>
<sequence>MTEKQTVGGIPVECLTGELGAIWSGWRILGDREVVREASAKGTHINLAYKYLAFRKNCSLDKAKSYFNEEVELWIRELINKCQVYRASHILKNMGKDPTKYIFEVCIKSKEPVLRDYLANYMINSNGFDDVQKEAWAIIQSILQYEKRCMLENLFGSTICIEDMINLPENIKQVLCTELYIQLFDPKLLRNMTNSVVWNCLLLYNKIDTIKYWIDKRYNTNVIIKYEIDENLKDLIDNLTITPEMIEQIDLSDANNLIKDLTKNHLCKYGIFTKIEQDNLKLMLSRIFSSQHTLQDFEKILSYESCNINKIEFLENININYYLMQQNHTIEATSKVKNLYNILNRMSDSQCDILDTITDAVLQNIHYISDNFTDFLQENYLISFALIFLQYCKIDTISGSINKNVELTHDNFKDMLNNKCGLQIGANTVPYEILCNTIEHIPIIRRIIQNRSKENDITMYELLDGCQNFTARLFFKWRYNNGPIPHFSNETLAKKYGYKETLTYAYYLKEGRPNMALYTLKHPQGKSLGTISSRMKCKAAFYAHSFALKNLHNSEIVCSCISFLEMLGISSEILRLHISAADYVQKTLNISIEHLLESIMFKNQNNLQTIMLYLENSFQSYLNDNVTNEVTLFFDALRTWKFIVQFAKTHDFFLPDILLKYLAQKDLWFEFILVGHFFAYSTSQILTLAKEFQNINIREHLLTCLNTESTSVLLHSKYETKLKSRDVRQFLYCKIGLKQNEIPLSSSASSSLTDSSSCNTYSIASEKISFADNIFSSDDDLWMTFLKCHHSQDPPGALLHVSHITLRPILIILATCYEPSLTAAYCYSWMVISTANKSILSDYAECLDQIMWPANKVLELIPRLVSSGYVCTLSRAFKIFMPDSILNPFFEFLLRCTNYGEFRECQQYLKDFKIQSSTLICSKIVNWESVDDTYLKNFYWVALLVIKCIVVALAHNFRSTQLQIHFLNSLSKCNFHCGLPIDIPNFQNLLNITKVLLKTEITMNFAAFTVTDNVYCYDQEINRCIDRLVELKDYINALQICSITARDTTEIILAQYRNEFEHHASTKSKLEKSFWKRCTDDFKKYNVPSKKVAEFLVEHAEKVLSHKERYEVLKFAFETLKESQIEQQTIDTLEMAMWKSCILIGPNNVLLEYEGKILQKLKTELLSGLNKLQVTCTLADANEESAAEYLINKLIDAGKLDLALRISTIFNYKHRDLQVLMLCLSLAEGELSYTELTLQQKYFLIEGDKCVPQKHNILKNRGLQKLSSTSSLNTIGIDSGKTIDVKSTPVRQHQIECISMLEKLMKTLRNGTDIGSRIFLCYKLAIRLGKSYQSLIKLNEPVQLLQEVTDSNIDNKFETASDIIIAYKIESNEIALFLTKNIVESITKAIEDKQDDSITMWGCPLDASFHLIMELCSDISILGLNLLETANNLMGYSQGEKRDDIYFCPKLLSTLLTYSIFHKLILKHDISVSTLKTIVELLIRSHDCFTACCNMEGIASILRKCQNIANTLQYRKYWTLLVRLVTGVGRFTEMNYIFKILKENDQFEFLLGKGLHKVPGLKTALLEFLQRNCPENKELFTLVALHFRLYYEIALMWENEAKEATKELMSDLTREHGKAASSSQTELKLIKNESVQQKLEIIVMNFTHAAQYYLQDNKLHLANKCCQQAQLVALQIALLGTTSNQYTICILNLKSDQIDKILCETLTFQQALIVTGAYNHHPDWANIIYSHYILNGETKYLKDFATVIKLSSNVVEDCARRYRSERSLTYGMKNNMKTLISELIDVECKYMLASQLGFKEIVEVILNSPATAAYLKDTVWKKVGELNSGVQRLDAYIRNCEKLYGQEAPSNKVPGPRMTLSECIDRLKESIEREELKKKEAFEYLKASNEAMKRTISKLQNSIKSYREGMRVEFQMLDTLDTERLLNLDPKLF</sequence>
<evidence type="ECO:0000256" key="1">
    <source>
        <dbReference type="SAM" id="Coils"/>
    </source>
</evidence>
<evidence type="ECO:0000313" key="3">
    <source>
        <dbReference type="EMBL" id="KAL2731017.1"/>
    </source>
</evidence>
<name>A0ABD2BE33_VESSQ</name>
<gene>
    <name evidence="3" type="ORF">V1478_005430</name>
</gene>
<keyword evidence="4" id="KW-1185">Reference proteome</keyword>
<dbReference type="Pfam" id="PF14649">
    <property type="entry name" value="Spatacsin_C"/>
    <property type="match status" value="1"/>
</dbReference>
<keyword evidence="1" id="KW-0175">Coiled coil</keyword>
<dbReference type="Proteomes" id="UP001607302">
    <property type="component" value="Unassembled WGS sequence"/>
</dbReference>
<accession>A0ABD2BE33</accession>
<protein>
    <submittedName>
        <fullName evidence="3">Spatacsin isoform X1</fullName>
    </submittedName>
</protein>
<dbReference type="EMBL" id="JAUDFV010000110">
    <property type="protein sequence ID" value="KAL2731017.1"/>
    <property type="molecule type" value="Genomic_DNA"/>
</dbReference>
<dbReference type="PANTHER" id="PTHR13650:SF0">
    <property type="entry name" value="SPATACSIN"/>
    <property type="match status" value="1"/>
</dbReference>
<dbReference type="InterPro" id="IPR028107">
    <property type="entry name" value="Spatacsin_C_dom"/>
</dbReference>
<comment type="caution">
    <text evidence="3">The sequence shown here is derived from an EMBL/GenBank/DDBJ whole genome shotgun (WGS) entry which is preliminary data.</text>
</comment>
<organism evidence="3 4">
    <name type="scientific">Vespula squamosa</name>
    <name type="common">Southern yellow jacket</name>
    <name type="synonym">Wasp</name>
    <dbReference type="NCBI Taxonomy" id="30214"/>
    <lineage>
        <taxon>Eukaryota</taxon>
        <taxon>Metazoa</taxon>
        <taxon>Ecdysozoa</taxon>
        <taxon>Arthropoda</taxon>
        <taxon>Hexapoda</taxon>
        <taxon>Insecta</taxon>
        <taxon>Pterygota</taxon>
        <taxon>Neoptera</taxon>
        <taxon>Endopterygota</taxon>
        <taxon>Hymenoptera</taxon>
        <taxon>Apocrita</taxon>
        <taxon>Aculeata</taxon>
        <taxon>Vespoidea</taxon>
        <taxon>Vespidae</taxon>
        <taxon>Vespinae</taxon>
        <taxon>Vespula</taxon>
    </lineage>
</organism>